<feature type="domain" description="HTH hxlR-type" evidence="5">
    <location>
        <begin position="19"/>
        <end position="123"/>
    </location>
</feature>
<keyword evidence="7" id="KW-1185">Reference proteome</keyword>
<name>A0A560LGF5_9BRAD</name>
<accession>A0A560LGF5</accession>
<dbReference type="PROSITE" id="PS51118">
    <property type="entry name" value="HTH_HXLR"/>
    <property type="match status" value="1"/>
</dbReference>
<organism evidence="6 7">
    <name type="scientific">Bradyrhizobium macuxiense</name>
    <dbReference type="NCBI Taxonomy" id="1755647"/>
    <lineage>
        <taxon>Bacteria</taxon>
        <taxon>Pseudomonadati</taxon>
        <taxon>Pseudomonadota</taxon>
        <taxon>Alphaproteobacteria</taxon>
        <taxon>Hyphomicrobiales</taxon>
        <taxon>Nitrobacteraceae</taxon>
        <taxon>Bradyrhizobium</taxon>
    </lineage>
</organism>
<protein>
    <submittedName>
        <fullName evidence="6">HxlR family transcriptional regulator</fullName>
    </submittedName>
</protein>
<evidence type="ECO:0000313" key="7">
    <source>
        <dbReference type="Proteomes" id="UP000321304"/>
    </source>
</evidence>
<evidence type="ECO:0000256" key="1">
    <source>
        <dbReference type="ARBA" id="ARBA00023015"/>
    </source>
</evidence>
<feature type="region of interest" description="Disordered" evidence="4">
    <location>
        <begin position="119"/>
        <end position="151"/>
    </location>
</feature>
<dbReference type="PANTHER" id="PTHR33204">
    <property type="entry name" value="TRANSCRIPTIONAL REGULATOR, MARR FAMILY"/>
    <property type="match status" value="1"/>
</dbReference>
<evidence type="ECO:0000313" key="6">
    <source>
        <dbReference type="EMBL" id="TWB94678.1"/>
    </source>
</evidence>
<dbReference type="InterPro" id="IPR002577">
    <property type="entry name" value="HTH_HxlR"/>
</dbReference>
<feature type="compositionally biased region" description="Polar residues" evidence="4">
    <location>
        <begin position="121"/>
        <end position="136"/>
    </location>
</feature>
<dbReference type="InterPro" id="IPR036388">
    <property type="entry name" value="WH-like_DNA-bd_sf"/>
</dbReference>
<dbReference type="EMBL" id="VITY01000009">
    <property type="protein sequence ID" value="TWB94678.1"/>
    <property type="molecule type" value="Genomic_DNA"/>
</dbReference>
<sequence>MKKQTIEPAEPPAAASEPCNGDLSAQFHRALSVLAGKWKGDILWQLVERKRRFGELRQSIPGVTQHMLTTQLRDLEANGLVKRTVYPEVPPRVEYEMTPSAKALKPVFDELYRWAQEHGFPTSTGSAAQPAPSNDQGKPEDQPGKAGRHSR</sequence>
<keyword evidence="3" id="KW-0804">Transcription</keyword>
<dbReference type="GO" id="GO:0003677">
    <property type="term" value="F:DNA binding"/>
    <property type="evidence" value="ECO:0007669"/>
    <property type="project" value="UniProtKB-KW"/>
</dbReference>
<dbReference type="Gene3D" id="1.10.10.10">
    <property type="entry name" value="Winged helix-like DNA-binding domain superfamily/Winged helix DNA-binding domain"/>
    <property type="match status" value="1"/>
</dbReference>
<dbReference type="Pfam" id="PF01638">
    <property type="entry name" value="HxlR"/>
    <property type="match status" value="1"/>
</dbReference>
<dbReference type="RefSeq" id="WP_146988966.1">
    <property type="nucleotide sequence ID" value="NZ_VITY01000009.1"/>
</dbReference>
<dbReference type="Proteomes" id="UP000321304">
    <property type="component" value="Unassembled WGS sequence"/>
</dbReference>
<evidence type="ECO:0000259" key="5">
    <source>
        <dbReference type="PROSITE" id="PS51118"/>
    </source>
</evidence>
<dbReference type="PANTHER" id="PTHR33204:SF29">
    <property type="entry name" value="TRANSCRIPTIONAL REGULATOR"/>
    <property type="match status" value="1"/>
</dbReference>
<evidence type="ECO:0000256" key="4">
    <source>
        <dbReference type="SAM" id="MobiDB-lite"/>
    </source>
</evidence>
<keyword evidence="1" id="KW-0805">Transcription regulation</keyword>
<comment type="caution">
    <text evidence="6">The sequence shown here is derived from an EMBL/GenBank/DDBJ whole genome shotgun (WGS) entry which is preliminary data.</text>
</comment>
<evidence type="ECO:0000256" key="3">
    <source>
        <dbReference type="ARBA" id="ARBA00023163"/>
    </source>
</evidence>
<gene>
    <name evidence="6" type="ORF">FBZ93_109118</name>
</gene>
<proteinExistence type="predicted"/>
<dbReference type="SUPFAM" id="SSF46785">
    <property type="entry name" value="Winged helix' DNA-binding domain"/>
    <property type="match status" value="1"/>
</dbReference>
<dbReference type="OrthoDB" id="9800350at2"/>
<evidence type="ECO:0000256" key="2">
    <source>
        <dbReference type="ARBA" id="ARBA00023125"/>
    </source>
</evidence>
<keyword evidence="2" id="KW-0238">DNA-binding</keyword>
<dbReference type="AlphaFoldDB" id="A0A560LGF5"/>
<dbReference type="InterPro" id="IPR036390">
    <property type="entry name" value="WH_DNA-bd_sf"/>
</dbReference>
<reference evidence="6 7" key="1">
    <citation type="submission" date="2019-06" db="EMBL/GenBank/DDBJ databases">
        <title>Genomic Encyclopedia of Type Strains, Phase IV (KMG-V): Genome sequencing to study the core and pangenomes of soil and plant-associated prokaryotes.</title>
        <authorList>
            <person name="Whitman W."/>
        </authorList>
    </citation>
    <scope>NUCLEOTIDE SEQUENCE [LARGE SCALE GENOMIC DNA]</scope>
    <source>
        <strain evidence="6 7">BR 10355</strain>
    </source>
</reference>